<keyword evidence="2" id="KW-1185">Reference proteome</keyword>
<reference evidence="1" key="1">
    <citation type="submission" date="2023-01" db="EMBL/GenBank/DDBJ databases">
        <title>Colletotrichum chrysophilum M932 genome sequence.</title>
        <authorList>
            <person name="Baroncelli R."/>
        </authorList>
    </citation>
    <scope>NUCLEOTIDE SEQUENCE</scope>
    <source>
        <strain evidence="1">M932</strain>
    </source>
</reference>
<gene>
    <name evidence="1" type="ORF">CCHR01_17791</name>
</gene>
<accession>A0AAD9E6K0</accession>
<comment type="caution">
    <text evidence="1">The sequence shown here is derived from an EMBL/GenBank/DDBJ whole genome shotgun (WGS) entry which is preliminary data.</text>
</comment>
<sequence>MSWYIRFRAVGEWRLSSLCWRGNAANHGTLTPLHGLLKLICHSVVCAADKTTCGGVLCRERCLFDTGRLNSISLLESITCPSMSAAGISGRARFVSSKGIPHEHIIISRSRLISSIFHSLQKP</sequence>
<proteinExistence type="predicted"/>
<dbReference type="Proteomes" id="UP001243330">
    <property type="component" value="Unassembled WGS sequence"/>
</dbReference>
<dbReference type="EMBL" id="JAQOWY010000654">
    <property type="protein sequence ID" value="KAK1839579.1"/>
    <property type="molecule type" value="Genomic_DNA"/>
</dbReference>
<dbReference type="AlphaFoldDB" id="A0AAD9E6K0"/>
<evidence type="ECO:0000313" key="2">
    <source>
        <dbReference type="Proteomes" id="UP001243330"/>
    </source>
</evidence>
<protein>
    <submittedName>
        <fullName evidence="1">Uncharacterized protein</fullName>
    </submittedName>
</protein>
<organism evidence="1 2">
    <name type="scientific">Colletotrichum chrysophilum</name>
    <dbReference type="NCBI Taxonomy" id="1836956"/>
    <lineage>
        <taxon>Eukaryota</taxon>
        <taxon>Fungi</taxon>
        <taxon>Dikarya</taxon>
        <taxon>Ascomycota</taxon>
        <taxon>Pezizomycotina</taxon>
        <taxon>Sordariomycetes</taxon>
        <taxon>Hypocreomycetidae</taxon>
        <taxon>Glomerellales</taxon>
        <taxon>Glomerellaceae</taxon>
        <taxon>Colletotrichum</taxon>
        <taxon>Colletotrichum gloeosporioides species complex</taxon>
    </lineage>
</organism>
<evidence type="ECO:0000313" key="1">
    <source>
        <dbReference type="EMBL" id="KAK1839579.1"/>
    </source>
</evidence>
<name>A0AAD9E6K0_9PEZI</name>